<evidence type="ECO:0000259" key="2">
    <source>
        <dbReference type="Pfam" id="PF00149"/>
    </source>
</evidence>
<dbReference type="PANTHER" id="PTHR11575">
    <property type="entry name" value="5'-NUCLEOTIDASE-RELATED"/>
    <property type="match status" value="1"/>
</dbReference>
<dbReference type="InterPro" id="IPR006179">
    <property type="entry name" value="5_nucleotidase/apyrase"/>
</dbReference>
<proteinExistence type="inferred from homology"/>
<dbReference type="Pfam" id="PF00149">
    <property type="entry name" value="Metallophos"/>
    <property type="match status" value="1"/>
</dbReference>
<dbReference type="GO" id="GO:0009166">
    <property type="term" value="P:nucleotide catabolic process"/>
    <property type="evidence" value="ECO:0007669"/>
    <property type="project" value="InterPro"/>
</dbReference>
<dbReference type="InterPro" id="IPR029052">
    <property type="entry name" value="Metallo-depent_PP-like"/>
</dbReference>
<dbReference type="EMBL" id="QZEV01000229">
    <property type="protein sequence ID" value="RJK92843.1"/>
    <property type="molecule type" value="Genomic_DNA"/>
</dbReference>
<protein>
    <submittedName>
        <fullName evidence="3">Bifunctional 2',3'-cyclic-nucleotide 2'-phosphodiesterase/3'-nucleotidase</fullName>
    </submittedName>
</protein>
<feature type="non-terminal residue" evidence="3">
    <location>
        <position position="378"/>
    </location>
</feature>
<evidence type="ECO:0000313" key="3">
    <source>
        <dbReference type="EMBL" id="RJK92843.1"/>
    </source>
</evidence>
<feature type="domain" description="Calcineurin-like phosphoesterase" evidence="2">
    <location>
        <begin position="3"/>
        <end position="236"/>
    </location>
</feature>
<keyword evidence="4" id="KW-1185">Reference proteome</keyword>
<keyword evidence="1" id="KW-0378">Hydrolase</keyword>
<name>A0A418ZNT7_9RHOB</name>
<dbReference type="Proteomes" id="UP000285530">
    <property type="component" value="Unassembled WGS sequence"/>
</dbReference>
<evidence type="ECO:0000313" key="4">
    <source>
        <dbReference type="Proteomes" id="UP000285530"/>
    </source>
</evidence>
<reference evidence="3 4" key="1">
    <citation type="submission" date="2018-09" db="EMBL/GenBank/DDBJ databases">
        <title>Paracoccus onubensis nov. sp. a moderate halophilic bacterium isolated from Gruta de las Maravillas (Aracena, Spain).</title>
        <authorList>
            <person name="Jurado V."/>
            <person name="Gutierrez-Patricio S."/>
            <person name="Gonzalez-Pimentel J.L."/>
            <person name="Laiz L."/>
            <person name="Saiz-Jimenez C."/>
        </authorList>
    </citation>
    <scope>NUCLEOTIDE SEQUENCE [LARGE SCALE GENOMIC DNA]</scope>
    <source>
        <strain evidence="3 4">DSM 19484</strain>
    </source>
</reference>
<comment type="similarity">
    <text evidence="1">Belongs to the 5'-nucleotidase family.</text>
</comment>
<dbReference type="AlphaFoldDB" id="A0A418ZNT7"/>
<keyword evidence="1" id="KW-0547">Nucleotide-binding</keyword>
<dbReference type="PRINTS" id="PR01607">
    <property type="entry name" value="APYRASEFAMLY"/>
</dbReference>
<dbReference type="GO" id="GO:0000166">
    <property type="term" value="F:nucleotide binding"/>
    <property type="evidence" value="ECO:0007669"/>
    <property type="project" value="UniProtKB-KW"/>
</dbReference>
<sequence>MRLRILATSDLHMHLMAHDYLADRPSDRLGLARTASLIQARRAEVSASILLDNGDFLQGGPMGDLAARRLGARDGPHPAIAAMNALDYDAAALGNHDFNYGLPFLRRSLARARFPALAANLTLRRGPDFPAWCLIRRDLVDDRGGRHPLCVGVIGFLPPQTEEWDQDLRDQMRCHDIIQTAQRAVPALRAAGAQLIVALSHSGIGPPDATPRMEHASLALAVLPGIDVVIAGHTHEVFPGPRWQGRPGIDADAGMLAGKPAVMPGFGGSHLGVIDLRFRLQDGIPRLSHATSRAEAVPPDTPICDRVARPLLQDHRRTLRQLSTRIGRSMTPLNSHFAVVGHDAGLRLVNLAQRWHVKHRLEGGPDAHLPVLSASAPY</sequence>
<dbReference type="GO" id="GO:0030288">
    <property type="term" value="C:outer membrane-bounded periplasmic space"/>
    <property type="evidence" value="ECO:0007669"/>
    <property type="project" value="TreeGrafter"/>
</dbReference>
<accession>A0A418ZNT7</accession>
<comment type="caution">
    <text evidence="3">The sequence shown here is derived from an EMBL/GenBank/DDBJ whole genome shotgun (WGS) entry which is preliminary data.</text>
</comment>
<organism evidence="3 4">
    <name type="scientific">Paracoccus aestuarii</name>
    <dbReference type="NCBI Taxonomy" id="453842"/>
    <lineage>
        <taxon>Bacteria</taxon>
        <taxon>Pseudomonadati</taxon>
        <taxon>Pseudomonadota</taxon>
        <taxon>Alphaproteobacteria</taxon>
        <taxon>Rhodobacterales</taxon>
        <taxon>Paracoccaceae</taxon>
        <taxon>Paracoccus</taxon>
    </lineage>
</organism>
<dbReference type="PANTHER" id="PTHR11575:SF6">
    <property type="entry name" value="2',3'-CYCLIC-NUCLEOTIDE 2'-PHOSPHODIESTERASE_3'-NUCLEOTIDASE"/>
    <property type="match status" value="1"/>
</dbReference>
<dbReference type="SUPFAM" id="SSF56300">
    <property type="entry name" value="Metallo-dependent phosphatases"/>
    <property type="match status" value="1"/>
</dbReference>
<evidence type="ECO:0000256" key="1">
    <source>
        <dbReference type="RuleBase" id="RU362119"/>
    </source>
</evidence>
<dbReference type="Gene3D" id="3.60.21.10">
    <property type="match status" value="1"/>
</dbReference>
<dbReference type="InterPro" id="IPR004843">
    <property type="entry name" value="Calcineurin-like_PHP"/>
</dbReference>
<dbReference type="GO" id="GO:0016787">
    <property type="term" value="F:hydrolase activity"/>
    <property type="evidence" value="ECO:0007669"/>
    <property type="project" value="UniProtKB-KW"/>
</dbReference>
<gene>
    <name evidence="3" type="ORF">D3P06_19065</name>
</gene>